<name>A0A1H5RZM5_9FLAO</name>
<dbReference type="PANTHER" id="PTHR43153:SF1">
    <property type="entry name" value="ELECTRON TRANSFER FLAVOPROTEIN SUBUNIT ALPHA, MITOCHONDRIAL"/>
    <property type="match status" value="1"/>
</dbReference>
<dbReference type="InterPro" id="IPR029035">
    <property type="entry name" value="DHS-like_NAD/FAD-binding_dom"/>
</dbReference>
<dbReference type="SUPFAM" id="SSF52402">
    <property type="entry name" value="Adenine nucleotide alpha hydrolases-like"/>
    <property type="match status" value="1"/>
</dbReference>
<dbReference type="SUPFAM" id="SSF52467">
    <property type="entry name" value="DHS-like NAD/FAD-binding domain"/>
    <property type="match status" value="1"/>
</dbReference>
<organism evidence="5 6">
    <name type="scientific">Flavobacterium urumqiense</name>
    <dbReference type="NCBI Taxonomy" id="935224"/>
    <lineage>
        <taxon>Bacteria</taxon>
        <taxon>Pseudomonadati</taxon>
        <taxon>Bacteroidota</taxon>
        <taxon>Flavobacteriia</taxon>
        <taxon>Flavobacteriales</taxon>
        <taxon>Flavobacteriaceae</taxon>
        <taxon>Flavobacterium</taxon>
    </lineage>
</organism>
<keyword evidence="2" id="KW-0249">Electron transport</keyword>
<evidence type="ECO:0000313" key="6">
    <source>
        <dbReference type="Proteomes" id="UP000236737"/>
    </source>
</evidence>
<dbReference type="Gene3D" id="3.40.50.620">
    <property type="entry name" value="HUPs"/>
    <property type="match status" value="1"/>
</dbReference>
<dbReference type="AlphaFoldDB" id="A0A1H5RZM5"/>
<dbReference type="Pfam" id="PF01012">
    <property type="entry name" value="ETF"/>
    <property type="match status" value="1"/>
</dbReference>
<keyword evidence="6" id="KW-1185">Reference proteome</keyword>
<evidence type="ECO:0000256" key="2">
    <source>
        <dbReference type="ARBA" id="ARBA00022982"/>
    </source>
</evidence>
<comment type="cofactor">
    <cofactor evidence="3">
        <name>FAD</name>
        <dbReference type="ChEBI" id="CHEBI:57692"/>
    </cofactor>
    <text evidence="3">Binds 1 FAD per dimer.</text>
</comment>
<evidence type="ECO:0000259" key="4">
    <source>
        <dbReference type="SMART" id="SM00893"/>
    </source>
</evidence>
<evidence type="ECO:0000256" key="1">
    <source>
        <dbReference type="ARBA" id="ARBA00005817"/>
    </source>
</evidence>
<feature type="binding site" evidence="3">
    <location>
        <position position="298"/>
    </location>
    <ligand>
        <name>FAD</name>
        <dbReference type="ChEBI" id="CHEBI:57692"/>
    </ligand>
</feature>
<reference evidence="6" key="1">
    <citation type="submission" date="2016-10" db="EMBL/GenBank/DDBJ databases">
        <authorList>
            <person name="Varghese N."/>
            <person name="Submissions S."/>
        </authorList>
    </citation>
    <scope>NUCLEOTIDE SEQUENCE [LARGE SCALE GENOMIC DNA]</scope>
    <source>
        <strain evidence="6">CGMCC 1.9230</strain>
    </source>
</reference>
<dbReference type="GO" id="GO:0009055">
    <property type="term" value="F:electron transfer activity"/>
    <property type="evidence" value="ECO:0007669"/>
    <property type="project" value="InterPro"/>
</dbReference>
<dbReference type="InterPro" id="IPR014729">
    <property type="entry name" value="Rossmann-like_a/b/a_fold"/>
</dbReference>
<dbReference type="Pfam" id="PF00766">
    <property type="entry name" value="ETF_alpha"/>
    <property type="match status" value="1"/>
</dbReference>
<dbReference type="GO" id="GO:0050660">
    <property type="term" value="F:flavin adenine dinucleotide binding"/>
    <property type="evidence" value="ECO:0007669"/>
    <property type="project" value="InterPro"/>
</dbReference>
<dbReference type="GO" id="GO:0033539">
    <property type="term" value="P:fatty acid beta-oxidation using acyl-CoA dehydrogenase"/>
    <property type="evidence" value="ECO:0007669"/>
    <property type="project" value="TreeGrafter"/>
</dbReference>
<dbReference type="Gene3D" id="3.40.50.1220">
    <property type="entry name" value="TPP-binding domain"/>
    <property type="match status" value="1"/>
</dbReference>
<keyword evidence="2" id="KW-0813">Transport</keyword>
<feature type="domain" description="Electron transfer flavoprotein alpha/beta-subunit N-terminal" evidence="4">
    <location>
        <begin position="17"/>
        <end position="198"/>
    </location>
</feature>
<comment type="similarity">
    <text evidence="1">Belongs to the ETF alpha-subunit/FixB family.</text>
</comment>
<accession>A0A1H5RZM5</accession>
<dbReference type="PANTHER" id="PTHR43153">
    <property type="entry name" value="ELECTRON TRANSFER FLAVOPROTEIN ALPHA"/>
    <property type="match status" value="1"/>
</dbReference>
<proteinExistence type="inferred from homology"/>
<dbReference type="InterPro" id="IPR001308">
    <property type="entry name" value="ETF_a/FixB"/>
</dbReference>
<dbReference type="InterPro" id="IPR014730">
    <property type="entry name" value="ETF_a/b_N"/>
</dbReference>
<keyword evidence="3" id="KW-0285">Flavoprotein</keyword>
<dbReference type="SMART" id="SM00893">
    <property type="entry name" value="ETF"/>
    <property type="match status" value="1"/>
</dbReference>
<evidence type="ECO:0000256" key="3">
    <source>
        <dbReference type="PIRSR" id="PIRSR000089-1"/>
    </source>
</evidence>
<evidence type="ECO:0000313" key="5">
    <source>
        <dbReference type="EMBL" id="SEF43554.1"/>
    </source>
</evidence>
<dbReference type="InterPro" id="IPR014731">
    <property type="entry name" value="ETF_asu_C"/>
</dbReference>
<gene>
    <name evidence="5" type="ORF">SAMN04488130_10188</name>
</gene>
<dbReference type="Proteomes" id="UP000236737">
    <property type="component" value="Unassembled WGS sequence"/>
</dbReference>
<protein>
    <submittedName>
        <fullName evidence="5">Electron transfer flavoprotein alpha subunit apoprotein</fullName>
    </submittedName>
</protein>
<keyword evidence="3" id="KW-0274">FAD</keyword>
<feature type="binding site" evidence="3">
    <location>
        <position position="221"/>
    </location>
    <ligand>
        <name>FAD</name>
        <dbReference type="ChEBI" id="CHEBI:57692"/>
    </ligand>
</feature>
<sequence>MTLNFKTLGLKQKIMSILIYAEYAEGKFKKVAFELASYAKKVAESLGTTVTAVTVNAGDVSELSKYGVDKVLKVNNDKLSGFTAKAYADVIKQAAQKENIKLILLSSTTDSIYLSSLVAVALEAGYASNVVGLPVSTSPFQVKRNAFSNKAFNITEIDTDVKVLGLAKNSYGIVETASTLTEEDFNPTIGDNDFGVKVESVEKVSGKVSIADADIVVSAGRGLKGPENWAMIEELASVLGAATACSKPVSDLGWRPHGEHVGQTGKPVATNLYIAIGISGAIQHIAGINSSKVKVVINSDPEAPFFKVADYGIVGDAFEIVPKLIEKFKAFKAHN</sequence>
<dbReference type="EMBL" id="FNVP01000001">
    <property type="protein sequence ID" value="SEF43554.1"/>
    <property type="molecule type" value="Genomic_DNA"/>
</dbReference>
<dbReference type="PIRSF" id="PIRSF000089">
    <property type="entry name" value="Electra_flavoP_a"/>
    <property type="match status" value="1"/>
</dbReference>
<feature type="binding site" evidence="3">
    <location>
        <begin position="277"/>
        <end position="284"/>
    </location>
    <ligand>
        <name>FAD</name>
        <dbReference type="ChEBI" id="CHEBI:57692"/>
    </ligand>
</feature>